<dbReference type="InterPro" id="IPR011075">
    <property type="entry name" value="TetR_C"/>
</dbReference>
<evidence type="ECO:0000256" key="3">
    <source>
        <dbReference type="ARBA" id="ARBA00023163"/>
    </source>
</evidence>
<protein>
    <submittedName>
        <fullName evidence="7">TetR family transcriptional regulator</fullName>
    </submittedName>
</protein>
<dbReference type="Proteomes" id="UP000195755">
    <property type="component" value="Chromosome"/>
</dbReference>
<sequence length="214" mass="23212">MSLTRKGAATKQRIVEGAAEEIRDQGVFSLRLEDVMARTATSKSQLFHYFPSGKDELLLAVARHEADRVIADQQPELGSLTSWAAWWQWRDKVVARYRAQGENCPLHTAMSRIGAATEAARAVACELLKRWQDQLASGIRHMQGIGEIPPGLDADREAAALLAGVQGGVMILLTTGGLDHLEAALDRGIAHLRGPDRPSHDPDGCLSSAVQTES</sequence>
<keyword evidence="3" id="KW-0804">Transcription</keyword>
<evidence type="ECO:0000256" key="1">
    <source>
        <dbReference type="ARBA" id="ARBA00023015"/>
    </source>
</evidence>
<dbReference type="Gene3D" id="1.10.357.10">
    <property type="entry name" value="Tetracycline Repressor, domain 2"/>
    <property type="match status" value="1"/>
</dbReference>
<dbReference type="InterPro" id="IPR036271">
    <property type="entry name" value="Tet_transcr_reg_TetR-rel_C_sf"/>
</dbReference>
<evidence type="ECO:0000259" key="5">
    <source>
        <dbReference type="Pfam" id="PF00440"/>
    </source>
</evidence>
<name>A0A1Z2LBW1_9ACTN</name>
<feature type="domain" description="HTH tetR-type" evidence="5">
    <location>
        <begin position="14"/>
        <end position="61"/>
    </location>
</feature>
<proteinExistence type="predicted"/>
<dbReference type="OrthoDB" id="3827407at2"/>
<evidence type="ECO:0000256" key="4">
    <source>
        <dbReference type="SAM" id="MobiDB-lite"/>
    </source>
</evidence>
<feature type="domain" description="Tetracyclin repressor-like C-terminal" evidence="6">
    <location>
        <begin position="102"/>
        <end position="185"/>
    </location>
</feature>
<dbReference type="RefSeq" id="WP_087929523.1">
    <property type="nucleotide sequence ID" value="NZ_CP021744.1"/>
</dbReference>
<dbReference type="InterPro" id="IPR009057">
    <property type="entry name" value="Homeodomain-like_sf"/>
</dbReference>
<evidence type="ECO:0000256" key="2">
    <source>
        <dbReference type="ARBA" id="ARBA00023125"/>
    </source>
</evidence>
<gene>
    <name evidence="7" type="ORF">SMD11_6210</name>
</gene>
<dbReference type="PANTHER" id="PTHR47506:SF3">
    <property type="entry name" value="HTH-TYPE TRANSCRIPTIONAL REGULATOR LMRA"/>
    <property type="match status" value="1"/>
</dbReference>
<dbReference type="InterPro" id="IPR001647">
    <property type="entry name" value="HTH_TetR"/>
</dbReference>
<feature type="region of interest" description="Disordered" evidence="4">
    <location>
        <begin position="192"/>
        <end position="214"/>
    </location>
</feature>
<evidence type="ECO:0000313" key="8">
    <source>
        <dbReference type="Proteomes" id="UP000195755"/>
    </source>
</evidence>
<feature type="compositionally biased region" description="Basic and acidic residues" evidence="4">
    <location>
        <begin position="192"/>
        <end position="203"/>
    </location>
</feature>
<keyword evidence="2" id="KW-0238">DNA-binding</keyword>
<evidence type="ECO:0000259" key="6">
    <source>
        <dbReference type="Pfam" id="PF16925"/>
    </source>
</evidence>
<dbReference type="PANTHER" id="PTHR47506">
    <property type="entry name" value="TRANSCRIPTIONAL REGULATORY PROTEIN"/>
    <property type="match status" value="1"/>
</dbReference>
<reference evidence="7 8" key="1">
    <citation type="submission" date="2017-06" db="EMBL/GenBank/DDBJ databases">
        <title>Streptomyces albireticuli Genome sequencing and assembly.</title>
        <authorList>
            <person name="Wang Y."/>
            <person name="Du B."/>
            <person name="Ding Y."/>
            <person name="Liu H."/>
            <person name="Hou Q."/>
            <person name="Liu K."/>
            <person name="Yao L."/>
            <person name="Wang C."/>
        </authorList>
    </citation>
    <scope>NUCLEOTIDE SEQUENCE [LARGE SCALE GENOMIC DNA]</scope>
    <source>
        <strain evidence="7 8">MDJK11</strain>
    </source>
</reference>
<keyword evidence="1" id="KW-0805">Transcription regulation</keyword>
<dbReference type="GO" id="GO:0003677">
    <property type="term" value="F:DNA binding"/>
    <property type="evidence" value="ECO:0007669"/>
    <property type="project" value="UniProtKB-KW"/>
</dbReference>
<accession>A0A1Z2LBW1</accession>
<dbReference type="AlphaFoldDB" id="A0A1Z2LBW1"/>
<dbReference type="Pfam" id="PF00440">
    <property type="entry name" value="TetR_N"/>
    <property type="match status" value="1"/>
</dbReference>
<dbReference type="Pfam" id="PF16925">
    <property type="entry name" value="TetR_C_13"/>
    <property type="match status" value="1"/>
</dbReference>
<dbReference type="EMBL" id="CP021744">
    <property type="protein sequence ID" value="ARZ71786.1"/>
    <property type="molecule type" value="Genomic_DNA"/>
</dbReference>
<dbReference type="SUPFAM" id="SSF48498">
    <property type="entry name" value="Tetracyclin repressor-like, C-terminal domain"/>
    <property type="match status" value="1"/>
</dbReference>
<evidence type="ECO:0000313" key="7">
    <source>
        <dbReference type="EMBL" id="ARZ71786.1"/>
    </source>
</evidence>
<dbReference type="KEGG" id="salj:SMD11_6210"/>
<dbReference type="SUPFAM" id="SSF46689">
    <property type="entry name" value="Homeodomain-like"/>
    <property type="match status" value="1"/>
</dbReference>
<organism evidence="7 8">
    <name type="scientific">Streptomyces albireticuli</name>
    <dbReference type="NCBI Taxonomy" id="1940"/>
    <lineage>
        <taxon>Bacteria</taxon>
        <taxon>Bacillati</taxon>
        <taxon>Actinomycetota</taxon>
        <taxon>Actinomycetes</taxon>
        <taxon>Kitasatosporales</taxon>
        <taxon>Streptomycetaceae</taxon>
        <taxon>Streptomyces</taxon>
    </lineage>
</organism>